<reference evidence="1 2" key="1">
    <citation type="submission" date="2024-01" db="EMBL/GenBank/DDBJ databases">
        <title>A telomere-to-telomere, gap-free genome of sweet tea (Lithocarpus litseifolius).</title>
        <authorList>
            <person name="Zhou J."/>
        </authorList>
    </citation>
    <scope>NUCLEOTIDE SEQUENCE [LARGE SCALE GENOMIC DNA]</scope>
    <source>
        <strain evidence="1">Zhou-2022a</strain>
        <tissue evidence="1">Leaf</tissue>
    </source>
</reference>
<proteinExistence type="predicted"/>
<dbReference type="Proteomes" id="UP001459277">
    <property type="component" value="Unassembled WGS sequence"/>
</dbReference>
<comment type="caution">
    <text evidence="1">The sequence shown here is derived from an EMBL/GenBank/DDBJ whole genome shotgun (WGS) entry which is preliminary data.</text>
</comment>
<keyword evidence="2" id="KW-1185">Reference proteome</keyword>
<evidence type="ECO:0000313" key="1">
    <source>
        <dbReference type="EMBL" id="KAK9993509.1"/>
    </source>
</evidence>
<sequence>MGWAMHILGVLTRNRRTKLKKDHVELEVTKEQLLAKTPPRVMEDQWPEMVNYWFHEKTMAKATRAPVERANVYLKVYRRRDGTAVTPRVQENIVFGPKRPGRVRGVGFGITPSGRSATNGSQFTSTPSLPSYTTQRISELENNFSRLTEQLAQVIGCTMMLTGNWLMTYHVLADNFL</sequence>
<organism evidence="1 2">
    <name type="scientific">Lithocarpus litseifolius</name>
    <dbReference type="NCBI Taxonomy" id="425828"/>
    <lineage>
        <taxon>Eukaryota</taxon>
        <taxon>Viridiplantae</taxon>
        <taxon>Streptophyta</taxon>
        <taxon>Embryophyta</taxon>
        <taxon>Tracheophyta</taxon>
        <taxon>Spermatophyta</taxon>
        <taxon>Magnoliopsida</taxon>
        <taxon>eudicotyledons</taxon>
        <taxon>Gunneridae</taxon>
        <taxon>Pentapetalae</taxon>
        <taxon>rosids</taxon>
        <taxon>fabids</taxon>
        <taxon>Fagales</taxon>
        <taxon>Fagaceae</taxon>
        <taxon>Lithocarpus</taxon>
    </lineage>
</organism>
<protein>
    <submittedName>
        <fullName evidence="1">Uncharacterized protein</fullName>
    </submittedName>
</protein>
<gene>
    <name evidence="1" type="ORF">SO802_023212</name>
</gene>
<dbReference type="AlphaFoldDB" id="A0AAW2C8Q7"/>
<evidence type="ECO:0000313" key="2">
    <source>
        <dbReference type="Proteomes" id="UP001459277"/>
    </source>
</evidence>
<name>A0AAW2C8Q7_9ROSI</name>
<dbReference type="EMBL" id="JAZDWU010000008">
    <property type="protein sequence ID" value="KAK9993509.1"/>
    <property type="molecule type" value="Genomic_DNA"/>
</dbReference>
<accession>A0AAW2C8Q7</accession>